<proteinExistence type="predicted"/>
<keyword evidence="1" id="KW-0235">DNA replication</keyword>
<evidence type="ECO:0000313" key="6">
    <source>
        <dbReference type="Proteomes" id="UP000587800"/>
    </source>
</evidence>
<dbReference type="EMBL" id="JAASUB010000002">
    <property type="protein sequence ID" value="MBC1508671.1"/>
    <property type="molecule type" value="Genomic_DNA"/>
</dbReference>
<protein>
    <submittedName>
        <fullName evidence="5">Molecular chaperone DnaJ</fullName>
    </submittedName>
</protein>
<keyword evidence="6" id="KW-1185">Reference proteome</keyword>
<feature type="domain" description="J" evidence="4">
    <location>
        <begin position="2"/>
        <end position="59"/>
    </location>
</feature>
<keyword evidence="2" id="KW-0346">Stress response</keyword>
<dbReference type="Proteomes" id="UP000587800">
    <property type="component" value="Unassembled WGS sequence"/>
</dbReference>
<evidence type="ECO:0000313" key="5">
    <source>
        <dbReference type="EMBL" id="MBC1508671.1"/>
    </source>
</evidence>
<evidence type="ECO:0000256" key="2">
    <source>
        <dbReference type="ARBA" id="ARBA00023016"/>
    </source>
</evidence>
<keyword evidence="3" id="KW-0812">Transmembrane</keyword>
<reference evidence="5 6" key="1">
    <citation type="submission" date="2020-03" db="EMBL/GenBank/DDBJ databases">
        <title>Soil Listeria distribution.</title>
        <authorList>
            <person name="Liao J."/>
            <person name="Wiedmann M."/>
        </authorList>
    </citation>
    <scope>NUCLEOTIDE SEQUENCE [LARGE SCALE GENOMIC DNA]</scope>
    <source>
        <strain evidence="5 6">FSL L7-1515</strain>
    </source>
</reference>
<accession>A0ABR6ST05</accession>
<sequence length="469" mass="55931">MTVWEILKIEKTTDKRVIKRAYAKALKYTHPEDEPVAFQKLKEAFDQALKYQAFDDAVSTSGDISSFEIRELDECNPTMDLDEQTEAIEFSFKERLEMVFANYNERINIEAWREIFQSESAFKVDEYERDRYYLAIFLIENRYFIPKKIINLAFEIYNLNEMISNDTNLDLVFALKEVKDLPPFEFVALQDLEENERIRFILARLNAYQCLETKKIQSYIKQAKAIFDKDPDLELIEIISRTGKFNFNSILKEINAFIAKNPEQATARMYRLFLHKKLSKPLNYKDLKGAILETYYSTPRENEFFDEIIFHIDKNKLLGLIYYDLKEYTTAYTYLINASDTSRKEIRDRVAFCLKLKLEQEKNSFKNKSKINDIRTELSLYSLWTFEQLCLKTQKKRILLMLILTAFPVLIFAALITDDQKTDTIWANYWFVFGCIFVIILAVAYLLFRKDLWKRYREAKIEEYYQNKK</sequence>
<evidence type="ECO:0000256" key="3">
    <source>
        <dbReference type="SAM" id="Phobius"/>
    </source>
</evidence>
<dbReference type="InterPro" id="IPR036869">
    <property type="entry name" value="J_dom_sf"/>
</dbReference>
<evidence type="ECO:0000259" key="4">
    <source>
        <dbReference type="PROSITE" id="PS50076"/>
    </source>
</evidence>
<gene>
    <name evidence="5" type="ORF">HCJ59_01940</name>
</gene>
<evidence type="ECO:0000256" key="1">
    <source>
        <dbReference type="ARBA" id="ARBA00022705"/>
    </source>
</evidence>
<keyword evidence="3" id="KW-0472">Membrane</keyword>
<name>A0ABR6ST05_9LIST</name>
<feature type="transmembrane region" description="Helical" evidence="3">
    <location>
        <begin position="398"/>
        <end position="417"/>
    </location>
</feature>
<organism evidence="5 6">
    <name type="scientific">Listeria immobilis</name>
    <dbReference type="NCBI Taxonomy" id="2713502"/>
    <lineage>
        <taxon>Bacteria</taxon>
        <taxon>Bacillati</taxon>
        <taxon>Bacillota</taxon>
        <taxon>Bacilli</taxon>
        <taxon>Bacillales</taxon>
        <taxon>Listeriaceae</taxon>
        <taxon>Listeria</taxon>
    </lineage>
</organism>
<comment type="caution">
    <text evidence="5">The sequence shown here is derived from an EMBL/GenBank/DDBJ whole genome shotgun (WGS) entry which is preliminary data.</text>
</comment>
<dbReference type="InterPro" id="IPR001623">
    <property type="entry name" value="DnaJ_domain"/>
</dbReference>
<dbReference type="SUPFAM" id="SSF46565">
    <property type="entry name" value="Chaperone J-domain"/>
    <property type="match status" value="1"/>
</dbReference>
<keyword evidence="3" id="KW-1133">Transmembrane helix</keyword>
<dbReference type="PROSITE" id="PS50076">
    <property type="entry name" value="DNAJ_2"/>
    <property type="match status" value="1"/>
</dbReference>
<feature type="transmembrane region" description="Helical" evidence="3">
    <location>
        <begin position="429"/>
        <end position="448"/>
    </location>
</feature>